<dbReference type="SUPFAM" id="SSF55545">
    <property type="entry name" value="beta-N-acetylhexosaminidase-like domain"/>
    <property type="match status" value="1"/>
</dbReference>
<dbReference type="FunFam" id="3.20.20.80:FF:000063">
    <property type="entry name" value="Beta-hexosaminidase"/>
    <property type="match status" value="1"/>
</dbReference>
<feature type="disulfide bond" evidence="9">
    <location>
        <begin position="304"/>
        <end position="355"/>
    </location>
</feature>
<dbReference type="InterPro" id="IPR017853">
    <property type="entry name" value="GH"/>
</dbReference>
<dbReference type="GO" id="GO:0005975">
    <property type="term" value="P:carbohydrate metabolic process"/>
    <property type="evidence" value="ECO:0007669"/>
    <property type="project" value="InterPro"/>
</dbReference>
<dbReference type="Pfam" id="PF14845">
    <property type="entry name" value="Glycohydro_20b2"/>
    <property type="match status" value="1"/>
</dbReference>
<accession>A0A1D1VY49</accession>
<dbReference type="GO" id="GO:0005764">
    <property type="term" value="C:lysosome"/>
    <property type="evidence" value="ECO:0007669"/>
    <property type="project" value="TreeGrafter"/>
</dbReference>
<dbReference type="CDD" id="cd06562">
    <property type="entry name" value="GH20_HexA_HexB-like"/>
    <property type="match status" value="1"/>
</dbReference>
<dbReference type="PANTHER" id="PTHR22600:SF21">
    <property type="entry name" value="BETA-HEXOSAMINIDASE A"/>
    <property type="match status" value="1"/>
</dbReference>
<dbReference type="OrthoDB" id="428480at2759"/>
<keyword evidence="9" id="KW-1015">Disulfide bond</keyword>
<evidence type="ECO:0000256" key="9">
    <source>
        <dbReference type="PIRSR" id="PIRSR001093-2"/>
    </source>
</evidence>
<evidence type="ECO:0000259" key="11">
    <source>
        <dbReference type="Pfam" id="PF00728"/>
    </source>
</evidence>
<proteinExistence type="inferred from homology"/>
<dbReference type="SUPFAM" id="SSF51445">
    <property type="entry name" value="(Trans)glycosidases"/>
    <property type="match status" value="1"/>
</dbReference>
<keyword evidence="6 7" id="KW-0326">Glycosidase</keyword>
<dbReference type="InterPro" id="IPR015883">
    <property type="entry name" value="Glyco_hydro_20_cat"/>
</dbReference>
<evidence type="ECO:0000256" key="1">
    <source>
        <dbReference type="ARBA" id="ARBA00001231"/>
    </source>
</evidence>
<reference evidence="13 14" key="1">
    <citation type="journal article" date="2016" name="Nat. Commun.">
        <title>Extremotolerant tardigrade genome and improved radiotolerance of human cultured cells by tardigrade-unique protein.</title>
        <authorList>
            <person name="Hashimoto T."/>
            <person name="Horikawa D.D."/>
            <person name="Saito Y."/>
            <person name="Kuwahara H."/>
            <person name="Kozuka-Hata H."/>
            <person name="Shin-I T."/>
            <person name="Minakuchi Y."/>
            <person name="Ohishi K."/>
            <person name="Motoyama A."/>
            <person name="Aizu T."/>
            <person name="Enomoto A."/>
            <person name="Kondo K."/>
            <person name="Tanaka S."/>
            <person name="Hara Y."/>
            <person name="Koshikawa S."/>
            <person name="Sagara H."/>
            <person name="Miura T."/>
            <person name="Yokobori S."/>
            <person name="Miyagawa K."/>
            <person name="Suzuki Y."/>
            <person name="Kubo T."/>
            <person name="Oyama M."/>
            <person name="Kohara Y."/>
            <person name="Fujiyama A."/>
            <person name="Arakawa K."/>
            <person name="Katayama T."/>
            <person name="Toyoda A."/>
            <person name="Kunieda T."/>
        </authorList>
    </citation>
    <scope>NUCLEOTIDE SEQUENCE [LARGE SCALE GENOMIC DNA]</scope>
    <source>
        <strain evidence="13 14">YOKOZUNA-1</strain>
    </source>
</reference>
<dbReference type="GO" id="GO:0004563">
    <property type="term" value="F:beta-N-acetylhexosaminidase activity"/>
    <property type="evidence" value="ECO:0007669"/>
    <property type="project" value="UniProtKB-EC"/>
</dbReference>
<feature type="domain" description="Beta-hexosaminidase eukaryotic type N-terminal" evidence="12">
    <location>
        <begin position="48"/>
        <end position="172"/>
    </location>
</feature>
<keyword evidence="4 7" id="KW-0378">Hydrolase</keyword>
<organism evidence="13 14">
    <name type="scientific">Ramazzottius varieornatus</name>
    <name type="common">Water bear</name>
    <name type="synonym">Tardigrade</name>
    <dbReference type="NCBI Taxonomy" id="947166"/>
    <lineage>
        <taxon>Eukaryota</taxon>
        <taxon>Metazoa</taxon>
        <taxon>Ecdysozoa</taxon>
        <taxon>Tardigrada</taxon>
        <taxon>Eutardigrada</taxon>
        <taxon>Parachela</taxon>
        <taxon>Hypsibioidea</taxon>
        <taxon>Ramazzottiidae</taxon>
        <taxon>Ramazzottius</taxon>
    </lineage>
</organism>
<feature type="signal peptide" evidence="10">
    <location>
        <begin position="1"/>
        <end position="19"/>
    </location>
</feature>
<gene>
    <name evidence="13" type="primary">RvY_13942-1</name>
    <name evidence="13" type="synonym">RvY_13942.1</name>
    <name evidence="13" type="ORF">RvY_13942</name>
</gene>
<feature type="disulfide bond" evidence="9">
    <location>
        <begin position="76"/>
        <end position="127"/>
    </location>
</feature>
<keyword evidence="3 10" id="KW-0732">Signal</keyword>
<dbReference type="EMBL" id="BDGG01000009">
    <property type="protein sequence ID" value="GAV03539.1"/>
    <property type="molecule type" value="Genomic_DNA"/>
</dbReference>
<dbReference type="EC" id="3.2.1.52" evidence="7"/>
<evidence type="ECO:0000259" key="12">
    <source>
        <dbReference type="Pfam" id="PF14845"/>
    </source>
</evidence>
<evidence type="ECO:0000256" key="2">
    <source>
        <dbReference type="ARBA" id="ARBA00006285"/>
    </source>
</evidence>
<dbReference type="PRINTS" id="PR00738">
    <property type="entry name" value="GLHYDRLASE20"/>
</dbReference>
<evidence type="ECO:0000256" key="5">
    <source>
        <dbReference type="ARBA" id="ARBA00023180"/>
    </source>
</evidence>
<dbReference type="AlphaFoldDB" id="A0A1D1VY49"/>
<dbReference type="GO" id="GO:0030203">
    <property type="term" value="P:glycosaminoglycan metabolic process"/>
    <property type="evidence" value="ECO:0007669"/>
    <property type="project" value="TreeGrafter"/>
</dbReference>
<dbReference type="PIRSF" id="PIRSF001093">
    <property type="entry name" value="B-hxosamndse_ab_euk"/>
    <property type="match status" value="1"/>
</dbReference>
<dbReference type="InterPro" id="IPR029019">
    <property type="entry name" value="HEX_eukaryotic_N"/>
</dbReference>
<keyword evidence="5" id="KW-0325">Glycoprotein</keyword>
<dbReference type="Proteomes" id="UP000186922">
    <property type="component" value="Unassembled WGS sequence"/>
</dbReference>
<evidence type="ECO:0000256" key="6">
    <source>
        <dbReference type="ARBA" id="ARBA00023295"/>
    </source>
</evidence>
<dbReference type="Gene3D" id="3.30.379.10">
    <property type="entry name" value="Chitobiase/beta-hexosaminidase domain 2-like"/>
    <property type="match status" value="1"/>
</dbReference>
<comment type="catalytic activity">
    <reaction evidence="1 7">
        <text>Hydrolysis of terminal non-reducing N-acetyl-D-hexosamine residues in N-acetyl-beta-D-hexosaminides.</text>
        <dbReference type="EC" id="3.2.1.52"/>
    </reaction>
</comment>
<feature type="active site" description="Proton donor" evidence="8">
    <location>
        <position position="350"/>
    </location>
</feature>
<name>A0A1D1VY49_RAMVA</name>
<dbReference type="PANTHER" id="PTHR22600">
    <property type="entry name" value="BETA-HEXOSAMINIDASE"/>
    <property type="match status" value="1"/>
</dbReference>
<dbReference type="GO" id="GO:0016020">
    <property type="term" value="C:membrane"/>
    <property type="evidence" value="ECO:0007669"/>
    <property type="project" value="TreeGrafter"/>
</dbReference>
<comment type="caution">
    <text evidence="13">The sequence shown here is derived from an EMBL/GenBank/DDBJ whole genome shotgun (WGS) entry which is preliminary data.</text>
</comment>
<feature type="chain" id="PRO_5008898962" description="Beta-hexosaminidase" evidence="10">
    <location>
        <begin position="20"/>
        <end position="567"/>
    </location>
</feature>
<evidence type="ECO:0000256" key="3">
    <source>
        <dbReference type="ARBA" id="ARBA00022729"/>
    </source>
</evidence>
<comment type="similarity">
    <text evidence="2 7">Belongs to the glycosyl hydrolase 20 family.</text>
</comment>
<evidence type="ECO:0000256" key="10">
    <source>
        <dbReference type="SAM" id="SignalP"/>
    </source>
</evidence>
<dbReference type="Gene3D" id="3.20.20.80">
    <property type="entry name" value="Glycosidases"/>
    <property type="match status" value="1"/>
</dbReference>
<dbReference type="Pfam" id="PF00728">
    <property type="entry name" value="Glyco_hydro_20"/>
    <property type="match status" value="1"/>
</dbReference>
<dbReference type="InterPro" id="IPR025705">
    <property type="entry name" value="Beta_hexosaminidase_sua/sub"/>
</dbReference>
<feature type="domain" description="Glycoside hydrolase family 20 catalytic" evidence="11">
    <location>
        <begin position="194"/>
        <end position="525"/>
    </location>
</feature>
<evidence type="ECO:0000313" key="13">
    <source>
        <dbReference type="EMBL" id="GAV03539.1"/>
    </source>
</evidence>
<dbReference type="GO" id="GO:0006689">
    <property type="term" value="P:ganglioside catabolic process"/>
    <property type="evidence" value="ECO:0007669"/>
    <property type="project" value="TreeGrafter"/>
</dbReference>
<protein>
    <recommendedName>
        <fullName evidence="7">Beta-hexosaminidase</fullName>
        <ecNumber evidence="7">3.2.1.52</ecNumber>
    </recommendedName>
</protein>
<evidence type="ECO:0000313" key="14">
    <source>
        <dbReference type="Proteomes" id="UP000186922"/>
    </source>
</evidence>
<dbReference type="InterPro" id="IPR029018">
    <property type="entry name" value="Hex-like_dom2"/>
</dbReference>
<evidence type="ECO:0000256" key="7">
    <source>
        <dbReference type="PIRNR" id="PIRNR001093"/>
    </source>
</evidence>
<dbReference type="STRING" id="947166.A0A1D1VY49"/>
<sequence>MNIIGLVLLLVCSLGACYGRSGPRMAESWRDIQQQRKAAQDSLGQGQLWPEPQQYNCSSKLLLLEHFRFAVKGPRCSILDEAIQRYYKMIFRRPSKPRHWLKANSSGKGDIATLSKVYIMINPQNPCSDNDMPDVDMDEHYEVNLRDPTFPSLIVANTIWGALRGLETFSQMIWKLDDGRMVVNQSILVDYPRFSHRGLMLDTSRHFISKQVLLQNLDAMAMNKYNVFHWHIVDDQSFPYQSRTFPDLSTLGAWEPYEHIYTQEDIAEVIEYARLRGIRVIAEFDTPGHSASWGAALSQLLTPCYSNGSADGTFGPINPILSSTYETLEALFTEIMEVFPDNYLHLGGDEVDFTCWQSNPAITTFMNKSGYGKDYAKLEEYYIQTLLDILEKIPTKLPAKVAPKRHEFVVWQEVFDNNVVLDGKTIVHIWKDWKGTEWQPEMHSVTKAGYRAILSACWYLNYISYGADWQTYYRCDPQNFNGTAAQKNLVVGGETCMWGEYIDSTNVMIKLWPRASAVAERLWSAQSVTDIGNAEKRLRAHRCRMNRRGIPAEPNLGPDFCATEYSP</sequence>
<keyword evidence="14" id="KW-1185">Reference proteome</keyword>
<evidence type="ECO:0000256" key="4">
    <source>
        <dbReference type="ARBA" id="ARBA00022801"/>
    </source>
</evidence>
<feature type="disulfide bond" evidence="9">
    <location>
        <begin position="543"/>
        <end position="561"/>
    </location>
</feature>
<evidence type="ECO:0000256" key="8">
    <source>
        <dbReference type="PIRSR" id="PIRSR001093-1"/>
    </source>
</evidence>